<protein>
    <submittedName>
        <fullName evidence="2">Uncharacterized protein</fullName>
    </submittedName>
</protein>
<comment type="caution">
    <text evidence="2">The sequence shown here is derived from an EMBL/GenBank/DDBJ whole genome shotgun (WGS) entry which is preliminary data.</text>
</comment>
<reference evidence="3" key="1">
    <citation type="submission" date="2024-04" db="EMBL/GenBank/DDBJ databases">
        <title>Salinicola lusitanus LLJ914,a marine bacterium isolated from the Okinawa Trough.</title>
        <authorList>
            <person name="Li J."/>
        </authorList>
    </citation>
    <scope>NUCLEOTIDE SEQUENCE [LARGE SCALE GENOMIC DNA]</scope>
</reference>
<evidence type="ECO:0000313" key="2">
    <source>
        <dbReference type="EMBL" id="KAK7915755.1"/>
    </source>
</evidence>
<sequence length="76" mass="8216">MGWPALAVRRRGGGLALDTQQNPLFDKVQLSQADDSRLSYFPALESGTNTMTAGEHGEHPMPIEGPRPSLQLGQIT</sequence>
<feature type="region of interest" description="Disordered" evidence="1">
    <location>
        <begin position="47"/>
        <end position="76"/>
    </location>
</feature>
<organism evidence="2 3">
    <name type="scientific">Mugilogobius chulae</name>
    <name type="common">yellowstripe goby</name>
    <dbReference type="NCBI Taxonomy" id="88201"/>
    <lineage>
        <taxon>Eukaryota</taxon>
        <taxon>Metazoa</taxon>
        <taxon>Chordata</taxon>
        <taxon>Craniata</taxon>
        <taxon>Vertebrata</taxon>
        <taxon>Euteleostomi</taxon>
        <taxon>Actinopterygii</taxon>
        <taxon>Neopterygii</taxon>
        <taxon>Teleostei</taxon>
        <taxon>Neoteleostei</taxon>
        <taxon>Acanthomorphata</taxon>
        <taxon>Gobiaria</taxon>
        <taxon>Gobiiformes</taxon>
        <taxon>Gobioidei</taxon>
        <taxon>Gobiidae</taxon>
        <taxon>Gobionellinae</taxon>
        <taxon>Mugilogobius</taxon>
    </lineage>
</organism>
<dbReference type="Proteomes" id="UP001460270">
    <property type="component" value="Unassembled WGS sequence"/>
</dbReference>
<proteinExistence type="predicted"/>
<evidence type="ECO:0000256" key="1">
    <source>
        <dbReference type="SAM" id="MobiDB-lite"/>
    </source>
</evidence>
<gene>
    <name evidence="2" type="ORF">WMY93_011516</name>
</gene>
<name>A0AAW0P2X6_9GOBI</name>
<keyword evidence="3" id="KW-1185">Reference proteome</keyword>
<dbReference type="AlphaFoldDB" id="A0AAW0P2X6"/>
<evidence type="ECO:0000313" key="3">
    <source>
        <dbReference type="Proteomes" id="UP001460270"/>
    </source>
</evidence>
<dbReference type="EMBL" id="JBBPFD010000008">
    <property type="protein sequence ID" value="KAK7915755.1"/>
    <property type="molecule type" value="Genomic_DNA"/>
</dbReference>
<accession>A0AAW0P2X6</accession>